<keyword evidence="3" id="KW-1185">Reference proteome</keyword>
<dbReference type="Proteomes" id="UP001138961">
    <property type="component" value="Unassembled WGS sequence"/>
</dbReference>
<dbReference type="EMBL" id="JAJATZ010000002">
    <property type="protein sequence ID" value="MCB5198671.1"/>
    <property type="molecule type" value="Genomic_DNA"/>
</dbReference>
<protein>
    <recommendedName>
        <fullName evidence="4">Major facilitator superfamily (MFS) profile domain-containing protein</fullName>
    </recommendedName>
</protein>
<evidence type="ECO:0008006" key="4">
    <source>
        <dbReference type="Google" id="ProtNLM"/>
    </source>
</evidence>
<comment type="caution">
    <text evidence="2">The sequence shown here is derived from an EMBL/GenBank/DDBJ whole genome shotgun (WGS) entry which is preliminary data.</text>
</comment>
<accession>A0ABS8BSI2</accession>
<feature type="transmembrane region" description="Helical" evidence="1">
    <location>
        <begin position="34"/>
        <end position="57"/>
    </location>
</feature>
<dbReference type="RefSeq" id="WP_226747574.1">
    <property type="nucleotide sequence ID" value="NZ_JAJATZ010000002.1"/>
</dbReference>
<feature type="transmembrane region" description="Helical" evidence="1">
    <location>
        <begin position="64"/>
        <end position="85"/>
    </location>
</feature>
<evidence type="ECO:0000256" key="1">
    <source>
        <dbReference type="SAM" id="Phobius"/>
    </source>
</evidence>
<keyword evidence="1" id="KW-1133">Transmembrane helix</keyword>
<proteinExistence type="predicted"/>
<sequence length="117" mass="12208">MSLTRSFVVAIIAGIIGTIVNAIAVNIISGADVMPLIISFGRNAVAVVVALLLIPLFHRIGGTVAFVAGLVLLTVLPSVLAVYVFAAQAPWSIILGVNLVYALTATIIFAACYRSKR</sequence>
<feature type="transmembrane region" description="Helical" evidence="1">
    <location>
        <begin position="91"/>
        <end position="113"/>
    </location>
</feature>
<organism evidence="2 3">
    <name type="scientific">Loktanella gaetbuli</name>
    <dbReference type="NCBI Taxonomy" id="2881335"/>
    <lineage>
        <taxon>Bacteria</taxon>
        <taxon>Pseudomonadati</taxon>
        <taxon>Pseudomonadota</taxon>
        <taxon>Alphaproteobacteria</taxon>
        <taxon>Rhodobacterales</taxon>
        <taxon>Roseobacteraceae</taxon>
        <taxon>Loktanella</taxon>
    </lineage>
</organism>
<gene>
    <name evidence="2" type="ORF">LGQ03_05415</name>
</gene>
<keyword evidence="1" id="KW-0812">Transmembrane</keyword>
<reference evidence="2" key="1">
    <citation type="submission" date="2021-10" db="EMBL/GenBank/DDBJ databases">
        <title>Loktanella gaetbuli sp. nov., isolated from a tidal flat.</title>
        <authorList>
            <person name="Park S."/>
            <person name="Yoon J.-H."/>
        </authorList>
    </citation>
    <scope>NUCLEOTIDE SEQUENCE</scope>
    <source>
        <strain evidence="2">TSTF-M6</strain>
    </source>
</reference>
<evidence type="ECO:0000313" key="3">
    <source>
        <dbReference type="Proteomes" id="UP001138961"/>
    </source>
</evidence>
<name>A0ABS8BSI2_9RHOB</name>
<feature type="transmembrane region" description="Helical" evidence="1">
    <location>
        <begin position="7"/>
        <end position="28"/>
    </location>
</feature>
<keyword evidence="1" id="KW-0472">Membrane</keyword>
<evidence type="ECO:0000313" key="2">
    <source>
        <dbReference type="EMBL" id="MCB5198671.1"/>
    </source>
</evidence>